<dbReference type="InterPro" id="IPR020287">
    <property type="entry name" value="Tail_sheath_C"/>
</dbReference>
<dbReference type="Proteomes" id="UP001595798">
    <property type="component" value="Unassembled WGS sequence"/>
</dbReference>
<dbReference type="Pfam" id="PF04984">
    <property type="entry name" value="Phage_sheath_1"/>
    <property type="match status" value="1"/>
</dbReference>
<keyword evidence="5" id="KW-1185">Reference proteome</keyword>
<comment type="similarity">
    <text evidence="1">Belongs to the myoviridae tail sheath protein family.</text>
</comment>
<evidence type="ECO:0000259" key="2">
    <source>
        <dbReference type="Pfam" id="PF04984"/>
    </source>
</evidence>
<evidence type="ECO:0000259" key="3">
    <source>
        <dbReference type="Pfam" id="PF17482"/>
    </source>
</evidence>
<dbReference type="PANTHER" id="PTHR35861">
    <property type="match status" value="1"/>
</dbReference>
<dbReference type="InterPro" id="IPR008969">
    <property type="entry name" value="CarboxyPept-like_regulatory"/>
</dbReference>
<dbReference type="EMBL" id="JBHSDI010000062">
    <property type="protein sequence ID" value="MFC4260985.1"/>
    <property type="molecule type" value="Genomic_DNA"/>
</dbReference>
<feature type="domain" description="Tail sheath protein subtilisin-like" evidence="2">
    <location>
        <begin position="79"/>
        <end position="200"/>
    </location>
</feature>
<evidence type="ECO:0000313" key="4">
    <source>
        <dbReference type="EMBL" id="MFC4260985.1"/>
    </source>
</evidence>
<dbReference type="RefSeq" id="WP_379890067.1">
    <property type="nucleotide sequence ID" value="NZ_JBHSDI010000062.1"/>
</dbReference>
<protein>
    <submittedName>
        <fullName evidence="4">Phage tail sheath family protein</fullName>
    </submittedName>
</protein>
<dbReference type="Gene3D" id="3.40.50.11780">
    <property type="match status" value="1"/>
</dbReference>
<evidence type="ECO:0000313" key="5">
    <source>
        <dbReference type="Proteomes" id="UP001595798"/>
    </source>
</evidence>
<feature type="domain" description="Tail sheath protein C-terminal" evidence="3">
    <location>
        <begin position="210"/>
        <end position="312"/>
    </location>
</feature>
<comment type="caution">
    <text evidence="4">The sequence shown here is derived from an EMBL/GenBank/DDBJ whole genome shotgun (WGS) entry which is preliminary data.</text>
</comment>
<evidence type="ECO:0000256" key="1">
    <source>
        <dbReference type="ARBA" id="ARBA00008005"/>
    </source>
</evidence>
<dbReference type="InterPro" id="IPR035089">
    <property type="entry name" value="Phage_sheath_subtilisin"/>
</dbReference>
<sequence length="327" mass="36095">MTVYASNGRQAVTDREGHFTLTQLPLAVVSLWFQRHGFVATEVLAQATTATGRNTATFYLDERQLPPDQPLDSIHRVQSAMVSQGERGLYRIALLDAPDPTMDVQGIQGWRARFDSAHGALYYPWLMAETGNGLSTAPPCGHLAGVFARAEREHGLYRAPANIALRSCKGLTQIVEDNQHGALNAQGINVLRLLAGRGIHPFGARSLASAPAWRFINVRRLVNALEQTLEQQLQWAVFEPNSVALREAVRFTLLNLLNRLWRQGALAGESADQAFSVKVDTDNNPARLRDLGRFLAEIQVAPSVPFEFITLRLGRTLDALEVQENAP</sequence>
<reference evidence="5" key="1">
    <citation type="journal article" date="2019" name="Int. J. Syst. Evol. Microbiol.">
        <title>The Global Catalogue of Microorganisms (GCM) 10K type strain sequencing project: providing services to taxonomists for standard genome sequencing and annotation.</title>
        <authorList>
            <consortium name="The Broad Institute Genomics Platform"/>
            <consortium name="The Broad Institute Genome Sequencing Center for Infectious Disease"/>
            <person name="Wu L."/>
            <person name="Ma J."/>
        </authorList>
    </citation>
    <scope>NUCLEOTIDE SEQUENCE [LARGE SCALE GENOMIC DNA]</scope>
    <source>
        <strain evidence="5">CECT 7297</strain>
    </source>
</reference>
<dbReference type="SUPFAM" id="SSF49464">
    <property type="entry name" value="Carboxypeptidase regulatory domain-like"/>
    <property type="match status" value="1"/>
</dbReference>
<gene>
    <name evidence="4" type="ORF">ACFOZ5_18345</name>
</gene>
<dbReference type="PANTHER" id="PTHR35861:SF1">
    <property type="entry name" value="PHAGE TAIL SHEATH PROTEIN"/>
    <property type="match status" value="1"/>
</dbReference>
<dbReference type="InterPro" id="IPR052042">
    <property type="entry name" value="Tail_sheath_structural"/>
</dbReference>
<organism evidence="4 5">
    <name type="scientific">Marinobacter lacisalsi</name>
    <dbReference type="NCBI Taxonomy" id="475979"/>
    <lineage>
        <taxon>Bacteria</taxon>
        <taxon>Pseudomonadati</taxon>
        <taxon>Pseudomonadota</taxon>
        <taxon>Gammaproteobacteria</taxon>
        <taxon>Pseudomonadales</taxon>
        <taxon>Marinobacteraceae</taxon>
        <taxon>Marinobacter</taxon>
    </lineage>
</organism>
<proteinExistence type="inferred from homology"/>
<dbReference type="Pfam" id="PF17482">
    <property type="entry name" value="Phage_sheath_1C"/>
    <property type="match status" value="1"/>
</dbReference>
<accession>A0ABV8QKY2</accession>
<name>A0ABV8QKY2_9GAMM</name>